<evidence type="ECO:0000313" key="2">
    <source>
        <dbReference type="Proteomes" id="UP000199138"/>
    </source>
</evidence>
<organism evidence="1 2">
    <name type="scientific">Pustulibacterium marinum</name>
    <dbReference type="NCBI Taxonomy" id="1224947"/>
    <lineage>
        <taxon>Bacteria</taxon>
        <taxon>Pseudomonadati</taxon>
        <taxon>Bacteroidota</taxon>
        <taxon>Flavobacteriia</taxon>
        <taxon>Flavobacteriales</taxon>
        <taxon>Flavobacteriaceae</taxon>
        <taxon>Pustulibacterium</taxon>
    </lineage>
</organism>
<dbReference type="PANTHER" id="PTHR43861">
    <property type="entry name" value="TRANS-ACONITATE 2-METHYLTRANSFERASE-RELATED"/>
    <property type="match status" value="1"/>
</dbReference>
<accession>A0A1I7ETJ2</accession>
<dbReference type="EMBL" id="FPBK01000001">
    <property type="protein sequence ID" value="SFU27208.1"/>
    <property type="molecule type" value="Genomic_DNA"/>
</dbReference>
<dbReference type="AlphaFoldDB" id="A0A1I7ETJ2"/>
<dbReference type="RefSeq" id="WP_093021458.1">
    <property type="nucleotide sequence ID" value="NZ_FPBK01000001.1"/>
</dbReference>
<dbReference type="Pfam" id="PF13489">
    <property type="entry name" value="Methyltransf_23"/>
    <property type="match status" value="1"/>
</dbReference>
<dbReference type="Gene3D" id="3.40.50.150">
    <property type="entry name" value="Vaccinia Virus protein VP39"/>
    <property type="match status" value="1"/>
</dbReference>
<gene>
    <name evidence="1" type="ORF">SAMN05216480_101104</name>
</gene>
<proteinExistence type="predicted"/>
<keyword evidence="2" id="KW-1185">Reference proteome</keyword>
<dbReference type="GO" id="GO:0032259">
    <property type="term" value="P:methylation"/>
    <property type="evidence" value="ECO:0007669"/>
    <property type="project" value="UniProtKB-KW"/>
</dbReference>
<keyword evidence="1" id="KW-0808">Transferase</keyword>
<dbReference type="InterPro" id="IPR029063">
    <property type="entry name" value="SAM-dependent_MTases_sf"/>
</dbReference>
<protein>
    <submittedName>
        <fullName evidence="1">Methyltransferase domain-containing protein</fullName>
    </submittedName>
</protein>
<dbReference type="SUPFAM" id="SSF53335">
    <property type="entry name" value="S-adenosyl-L-methionine-dependent methyltransferases"/>
    <property type="match status" value="1"/>
</dbReference>
<dbReference type="CDD" id="cd02440">
    <property type="entry name" value="AdoMet_MTases"/>
    <property type="match status" value="1"/>
</dbReference>
<name>A0A1I7ETJ2_9FLAO</name>
<dbReference type="STRING" id="1224947.SAMN05216480_101104"/>
<dbReference type="Proteomes" id="UP000199138">
    <property type="component" value="Unassembled WGS sequence"/>
</dbReference>
<dbReference type="GO" id="GO:0008168">
    <property type="term" value="F:methyltransferase activity"/>
    <property type="evidence" value="ECO:0007669"/>
    <property type="project" value="UniProtKB-KW"/>
</dbReference>
<dbReference type="OrthoDB" id="2370471at2"/>
<sequence length="282" mass="32372">MTKTSKVLLEVKDHSVSKETFQLVKNAEMDFLETIPQPAENELGKYYESEDYISHTDAKRSLFEKMYHVVKSYSLNKKVKLIDSFKTEKKTLLDIGAGTGDFLMQAKTKGWEVTGIEPNENAIANATKKGITLHTSLDKIANEKFNVITLWHVLEHLPNLENQIEQISSLLKPNGVLVIAVPNYKSYDAEYYKEFWAAYDVPRHLWHFSKEGIAQLFSKQNFGISKILPLIFDAFYVSLLSEKYKNGKMNYFKAFQIGMRSNSRAKATGEYSSLIYVLRRAK</sequence>
<reference evidence="2" key="1">
    <citation type="submission" date="2016-10" db="EMBL/GenBank/DDBJ databases">
        <authorList>
            <person name="Varghese N."/>
            <person name="Submissions S."/>
        </authorList>
    </citation>
    <scope>NUCLEOTIDE SEQUENCE [LARGE SCALE GENOMIC DNA]</scope>
    <source>
        <strain evidence="2">CGMCC 1.12333</strain>
    </source>
</reference>
<evidence type="ECO:0000313" key="1">
    <source>
        <dbReference type="EMBL" id="SFU27208.1"/>
    </source>
</evidence>
<keyword evidence="1" id="KW-0489">Methyltransferase</keyword>